<proteinExistence type="predicted"/>
<feature type="non-terminal residue" evidence="2">
    <location>
        <position position="42"/>
    </location>
</feature>
<dbReference type="AlphaFoldDB" id="A0A6J4TSJ1"/>
<reference evidence="2" key="1">
    <citation type="submission" date="2020-02" db="EMBL/GenBank/DDBJ databases">
        <authorList>
            <person name="Meier V. D."/>
        </authorList>
    </citation>
    <scope>NUCLEOTIDE SEQUENCE</scope>
    <source>
        <strain evidence="2">AVDCRST_MAG91</strain>
    </source>
</reference>
<dbReference type="EMBL" id="CADCVX010000512">
    <property type="protein sequence ID" value="CAA9530403.1"/>
    <property type="molecule type" value="Genomic_DNA"/>
</dbReference>
<organism evidence="2">
    <name type="scientific">uncultured Sphingomonadaceae bacterium</name>
    <dbReference type="NCBI Taxonomy" id="169976"/>
    <lineage>
        <taxon>Bacteria</taxon>
        <taxon>Pseudomonadati</taxon>
        <taxon>Pseudomonadota</taxon>
        <taxon>Alphaproteobacteria</taxon>
        <taxon>Sphingomonadales</taxon>
        <taxon>Sphingomonadaceae</taxon>
        <taxon>environmental samples</taxon>
    </lineage>
</organism>
<protein>
    <submittedName>
        <fullName evidence="2">Uncharacterized protein</fullName>
    </submittedName>
</protein>
<gene>
    <name evidence="2" type="ORF">AVDCRST_MAG91-2905</name>
</gene>
<feature type="compositionally biased region" description="Basic residues" evidence="1">
    <location>
        <begin position="14"/>
        <end position="23"/>
    </location>
</feature>
<sequence length="42" mass="4748">ALRVNLPRVSRPFRSARRPRRVRDRPSSRGGAGTIYNSVLSL</sequence>
<accession>A0A6J4TSJ1</accession>
<name>A0A6J4TSJ1_9SPHN</name>
<feature type="non-terminal residue" evidence="2">
    <location>
        <position position="1"/>
    </location>
</feature>
<evidence type="ECO:0000256" key="1">
    <source>
        <dbReference type="SAM" id="MobiDB-lite"/>
    </source>
</evidence>
<feature type="region of interest" description="Disordered" evidence="1">
    <location>
        <begin position="1"/>
        <end position="42"/>
    </location>
</feature>
<evidence type="ECO:0000313" key="2">
    <source>
        <dbReference type="EMBL" id="CAA9530403.1"/>
    </source>
</evidence>